<evidence type="ECO:0000313" key="1">
    <source>
        <dbReference type="EMBL" id="TCO86676.1"/>
    </source>
</evidence>
<dbReference type="RefSeq" id="WP_317127785.1">
    <property type="nucleotide sequence ID" value="NZ_SLXB01000042.1"/>
</dbReference>
<sequence>TMNQTIDISKLSAAERAELARQLGEAEVREQRERKDAYEGIKVQFLQDVKARLMRHVQDCRDFKEWLRGEAEAYMKVLHQYGQLKRDDQLGFSVKDGDFKVQMKGSRVKRFDERADVAEKRLVDFLNAWIARTDDGRRNPMYKLAMGMIQRNEAGDLDYKSISQLYELEADFNDAEYSSIMQLFKESHCVEGTAIQFYFETKDKYNRWTKVEPSFNKM</sequence>
<dbReference type="Pfam" id="PF11363">
    <property type="entry name" value="DUF3164"/>
    <property type="match status" value="1"/>
</dbReference>
<reference evidence="1 2" key="1">
    <citation type="submission" date="2019-03" db="EMBL/GenBank/DDBJ databases">
        <title>Genomic Encyclopedia of Type Strains, Phase IV (KMG-IV): sequencing the most valuable type-strain genomes for metagenomic binning, comparative biology and taxonomic classification.</title>
        <authorList>
            <person name="Goeker M."/>
        </authorList>
    </citation>
    <scope>NUCLEOTIDE SEQUENCE [LARGE SCALE GENOMIC DNA]</scope>
    <source>
        <strain evidence="1 2">DSM 23917</strain>
    </source>
</reference>
<proteinExistence type="predicted"/>
<dbReference type="InterPro" id="IPR021505">
    <property type="entry name" value="Phage_B3_Orf6"/>
</dbReference>
<dbReference type="EMBL" id="SLXB01000042">
    <property type="protein sequence ID" value="TCO86676.1"/>
    <property type="molecule type" value="Genomic_DNA"/>
</dbReference>
<dbReference type="AlphaFoldDB" id="A0A4R2LRE9"/>
<gene>
    <name evidence="1" type="ORF">EV202_1421</name>
</gene>
<accession>A0A4R2LRE9</accession>
<comment type="caution">
    <text evidence="1">The sequence shown here is derived from an EMBL/GenBank/DDBJ whole genome shotgun (WGS) entry which is preliminary data.</text>
</comment>
<evidence type="ECO:0000313" key="2">
    <source>
        <dbReference type="Proteomes" id="UP000295600"/>
    </source>
</evidence>
<feature type="non-terminal residue" evidence="1">
    <location>
        <position position="1"/>
    </location>
</feature>
<protein>
    <submittedName>
        <fullName evidence="1">Uncharacterized protein DUF3164</fullName>
    </submittedName>
</protein>
<organism evidence="1 2">
    <name type="scientific">Prevotella heparinolytica</name>
    <dbReference type="NCBI Taxonomy" id="28113"/>
    <lineage>
        <taxon>Bacteria</taxon>
        <taxon>Pseudomonadati</taxon>
        <taxon>Bacteroidota</taxon>
        <taxon>Bacteroidia</taxon>
        <taxon>Bacteroidales</taxon>
        <taxon>Bacteroidaceae</taxon>
        <taxon>Bacteroides</taxon>
    </lineage>
</organism>
<name>A0A4R2LRE9_9BACE</name>
<dbReference type="Proteomes" id="UP000295600">
    <property type="component" value="Unassembled WGS sequence"/>
</dbReference>